<dbReference type="Pfam" id="PF06985">
    <property type="entry name" value="HET"/>
    <property type="match status" value="1"/>
</dbReference>
<keyword evidence="3" id="KW-1185">Reference proteome</keyword>
<dbReference type="PANTHER" id="PTHR33112:SF1">
    <property type="entry name" value="HETEROKARYON INCOMPATIBILITY DOMAIN-CONTAINING PROTEIN"/>
    <property type="match status" value="1"/>
</dbReference>
<name>W7N7A1_GIBM7</name>
<dbReference type="PANTHER" id="PTHR33112">
    <property type="entry name" value="DOMAIN PROTEIN, PUTATIVE-RELATED"/>
    <property type="match status" value="1"/>
</dbReference>
<dbReference type="RefSeq" id="XP_018762171.1">
    <property type="nucleotide sequence ID" value="XM_018906954.1"/>
</dbReference>
<evidence type="ECO:0000313" key="2">
    <source>
        <dbReference type="EMBL" id="EWG55980.1"/>
    </source>
</evidence>
<dbReference type="KEGG" id="fvr:FVEG_17724"/>
<gene>
    <name evidence="2" type="ORF">FVEG_17724</name>
</gene>
<sequence length="522" mass="59405">MALKKQYLWVDRLCIVQDDPNKATEFESMGRVYAGAYMTIIAAATYGMFDTPQATIDRTGMHMKSYGTCKLGNWVSSSSETRIDSRVESLYTSVSERRWANRAWTYQEHILSGRVVFFLGNEIFWQCESSVWDTKYLRPAKDRTTLHKSLSELVQMRQLSGQGGPGMSIYIDLVCPYNGRELSKQSDGLAAFSGILDRLAPAFPQGFFFGLPRQFLDYALLWQPLKTHNNCYEGKAYGGGNSTSLPRTSPPVRRPTLPSWAWCGWQCFIDPTSFEAAMNFNHNDRYESRSRTSWKLRNSVMWEYPNSAKQSKLQPPMTSNHISAYVAHAAFHPAATLAISYYPCLTFCSAFLCASINPVLIQRPLDCLSKVVVLQDTDGNLAGMVRITGNSRCKPGKKIELIAISQGSADGKCLKSCFEEKVLRRSIYADPRPFYPKYDRYGRWIDSEHGPSSENHYQIVAEGKYAKRLNLPEYEEDHIYHFWNVLWVERDNKNVAYRAGCGRVFIEAWEAMAPETVRITLG</sequence>
<feature type="domain" description="Heterokaryon incompatibility" evidence="1">
    <location>
        <begin position="3"/>
        <end position="108"/>
    </location>
</feature>
<dbReference type="InterPro" id="IPR010730">
    <property type="entry name" value="HET"/>
</dbReference>
<dbReference type="GeneID" id="30074600"/>
<dbReference type="EMBL" id="DS022267">
    <property type="protein sequence ID" value="EWG55980.1"/>
    <property type="molecule type" value="Genomic_DNA"/>
</dbReference>
<organism evidence="2 3">
    <name type="scientific">Gibberella moniliformis (strain M3125 / FGSC 7600)</name>
    <name type="common">Maize ear and stalk rot fungus</name>
    <name type="synonym">Fusarium verticillioides</name>
    <dbReference type="NCBI Taxonomy" id="334819"/>
    <lineage>
        <taxon>Eukaryota</taxon>
        <taxon>Fungi</taxon>
        <taxon>Dikarya</taxon>
        <taxon>Ascomycota</taxon>
        <taxon>Pezizomycotina</taxon>
        <taxon>Sordariomycetes</taxon>
        <taxon>Hypocreomycetidae</taxon>
        <taxon>Hypocreales</taxon>
        <taxon>Nectriaceae</taxon>
        <taxon>Fusarium</taxon>
        <taxon>Fusarium fujikuroi species complex</taxon>
    </lineage>
</organism>
<dbReference type="AlphaFoldDB" id="W7N7A1"/>
<protein>
    <recommendedName>
        <fullName evidence="1">Heterokaryon incompatibility domain-containing protein</fullName>
    </recommendedName>
</protein>
<proteinExistence type="predicted"/>
<reference evidence="3" key="1">
    <citation type="journal article" date="2007" name="Science">
        <title>The Fusarium graminearum genome reveals a link between localized polymorphism and pathogen specialization.</title>
        <authorList>
            <person name="Cuomo C.A."/>
            <person name="Gueldener U."/>
            <person name="Xu J.-R."/>
            <person name="Trail F."/>
            <person name="Turgeon B.G."/>
            <person name="Di Pietro A."/>
            <person name="Walton J.D."/>
            <person name="Ma L.-J."/>
            <person name="Baker S.E."/>
            <person name="Rep M."/>
            <person name="Adam G."/>
            <person name="Antoniw J."/>
            <person name="Baldwin T."/>
            <person name="Calvo S.E."/>
            <person name="Chang Y.-L."/>
            <person name="DeCaprio D."/>
            <person name="Gale L.R."/>
            <person name="Gnerre S."/>
            <person name="Goswami R.S."/>
            <person name="Hammond-Kosack K."/>
            <person name="Harris L.J."/>
            <person name="Hilburn K."/>
            <person name="Kennell J.C."/>
            <person name="Kroken S."/>
            <person name="Magnuson J.K."/>
            <person name="Mannhaupt G."/>
            <person name="Mauceli E.W."/>
            <person name="Mewes H.-W."/>
            <person name="Mitterbauer R."/>
            <person name="Muehlbauer G."/>
            <person name="Muensterkoetter M."/>
            <person name="Nelson D."/>
            <person name="O'Donnell K."/>
            <person name="Ouellet T."/>
            <person name="Qi W."/>
            <person name="Quesneville H."/>
            <person name="Roncero M.I.G."/>
            <person name="Seong K.-Y."/>
            <person name="Tetko I.V."/>
            <person name="Urban M."/>
            <person name="Waalwijk C."/>
            <person name="Ward T.J."/>
            <person name="Yao J."/>
            <person name="Birren B.W."/>
            <person name="Kistler H.C."/>
        </authorList>
    </citation>
    <scope>NUCLEOTIDE SEQUENCE [LARGE SCALE GENOMIC DNA]</scope>
    <source>
        <strain evidence="3">M3125 / FGSC 7600</strain>
    </source>
</reference>
<dbReference type="Proteomes" id="UP000009096">
    <property type="component" value="Unassembled WGS sequence"/>
</dbReference>
<evidence type="ECO:0000313" key="3">
    <source>
        <dbReference type="Proteomes" id="UP000009096"/>
    </source>
</evidence>
<dbReference type="STRING" id="334819.W7N7A1"/>
<dbReference type="VEuPathDB" id="FungiDB:FVEG_17724"/>
<accession>W7N7A1</accession>
<reference evidence="2 3" key="2">
    <citation type="journal article" date="2010" name="Nature">
        <title>Comparative genomics reveals mobile pathogenicity chromosomes in Fusarium.</title>
        <authorList>
            <person name="Ma L.J."/>
            <person name="van der Does H.C."/>
            <person name="Borkovich K.A."/>
            <person name="Coleman J.J."/>
            <person name="Daboussi M.J."/>
            <person name="Di Pietro A."/>
            <person name="Dufresne M."/>
            <person name="Freitag M."/>
            <person name="Grabherr M."/>
            <person name="Henrissat B."/>
            <person name="Houterman P.M."/>
            <person name="Kang S."/>
            <person name="Shim W.B."/>
            <person name="Woloshuk C."/>
            <person name="Xie X."/>
            <person name="Xu J.R."/>
            <person name="Antoniw J."/>
            <person name="Baker S.E."/>
            <person name="Bluhm B.H."/>
            <person name="Breakspear A."/>
            <person name="Brown D.W."/>
            <person name="Butchko R.A."/>
            <person name="Chapman S."/>
            <person name="Coulson R."/>
            <person name="Coutinho P.M."/>
            <person name="Danchin E.G."/>
            <person name="Diener A."/>
            <person name="Gale L.R."/>
            <person name="Gardiner D.M."/>
            <person name="Goff S."/>
            <person name="Hammond-Kosack K.E."/>
            <person name="Hilburn K."/>
            <person name="Hua-Van A."/>
            <person name="Jonkers W."/>
            <person name="Kazan K."/>
            <person name="Kodira C.D."/>
            <person name="Koehrsen M."/>
            <person name="Kumar L."/>
            <person name="Lee Y.H."/>
            <person name="Li L."/>
            <person name="Manners J.M."/>
            <person name="Miranda-Saavedra D."/>
            <person name="Mukherjee M."/>
            <person name="Park G."/>
            <person name="Park J."/>
            <person name="Park S.Y."/>
            <person name="Proctor R.H."/>
            <person name="Regev A."/>
            <person name="Ruiz-Roldan M.C."/>
            <person name="Sain D."/>
            <person name="Sakthikumar S."/>
            <person name="Sykes S."/>
            <person name="Schwartz D.C."/>
            <person name="Turgeon B.G."/>
            <person name="Wapinski I."/>
            <person name="Yoder O."/>
            <person name="Young S."/>
            <person name="Zeng Q."/>
            <person name="Zhou S."/>
            <person name="Galagan J."/>
            <person name="Cuomo C.A."/>
            <person name="Kistler H.C."/>
            <person name="Rep M."/>
        </authorList>
    </citation>
    <scope>NUCLEOTIDE SEQUENCE [LARGE SCALE GENOMIC DNA]</scope>
    <source>
        <strain evidence="3">M3125 / FGSC 7600</strain>
    </source>
</reference>
<dbReference type="OrthoDB" id="2975793at2759"/>
<evidence type="ECO:0000259" key="1">
    <source>
        <dbReference type="Pfam" id="PF06985"/>
    </source>
</evidence>